<comment type="caution">
    <text evidence="15">The sequence shown here is derived from an EMBL/GenBank/DDBJ whole genome shotgun (WGS) entry which is preliminary data.</text>
</comment>
<feature type="region of interest" description="Disordered" evidence="11">
    <location>
        <begin position="1190"/>
        <end position="1289"/>
    </location>
</feature>
<feature type="region of interest" description="Disordered" evidence="11">
    <location>
        <begin position="16"/>
        <end position="83"/>
    </location>
</feature>
<evidence type="ECO:0000256" key="7">
    <source>
        <dbReference type="ARBA" id="ARBA00025193"/>
    </source>
</evidence>
<dbReference type="Pfam" id="PF13921">
    <property type="entry name" value="Myb_DNA-bind_6"/>
    <property type="match status" value="2"/>
</dbReference>
<feature type="domain" description="Myb-like" evidence="12">
    <location>
        <begin position="289"/>
        <end position="341"/>
    </location>
</feature>
<protein>
    <recommendedName>
        <fullName evidence="8">snRNA-activating protein complex subunit 4</fullName>
    </recommendedName>
    <alternativeName>
        <fullName evidence="9">snRNA-activating protein complex 190 kDa subunit</fullName>
    </alternativeName>
</protein>
<feature type="compositionally biased region" description="Polar residues" evidence="11">
    <location>
        <begin position="605"/>
        <end position="621"/>
    </location>
</feature>
<evidence type="ECO:0000256" key="2">
    <source>
        <dbReference type="ARBA" id="ARBA00022737"/>
    </source>
</evidence>
<keyword evidence="3" id="KW-0805">Transcription regulation</keyword>
<dbReference type="InterPro" id="IPR051575">
    <property type="entry name" value="Myb-like_DNA-bd"/>
</dbReference>
<dbReference type="FunFam" id="1.10.10.60:FF:000016">
    <property type="entry name" value="Transcriptional activator Myb isoform A"/>
    <property type="match status" value="1"/>
</dbReference>
<keyword evidence="4" id="KW-0238">DNA-binding</keyword>
<feature type="region of interest" description="Disordered" evidence="11">
    <location>
        <begin position="580"/>
        <end position="660"/>
    </location>
</feature>
<keyword evidence="6" id="KW-0539">Nucleus</keyword>
<evidence type="ECO:0000256" key="4">
    <source>
        <dbReference type="ARBA" id="ARBA00023125"/>
    </source>
</evidence>
<evidence type="ECO:0000256" key="8">
    <source>
        <dbReference type="ARBA" id="ARBA00071222"/>
    </source>
</evidence>
<feature type="domain" description="Myb-like" evidence="12">
    <location>
        <begin position="396"/>
        <end position="447"/>
    </location>
</feature>
<dbReference type="PANTHER" id="PTHR46621">
    <property type="entry name" value="SNRNA-ACTIVATING PROTEIN COMPLEX SUBUNIT 4"/>
    <property type="match status" value="1"/>
</dbReference>
<feature type="domain" description="Myb-like" evidence="12">
    <location>
        <begin position="344"/>
        <end position="395"/>
    </location>
</feature>
<dbReference type="PROSITE" id="PS51293">
    <property type="entry name" value="SANT"/>
    <property type="match status" value="2"/>
</dbReference>
<feature type="region of interest" description="Disordered" evidence="11">
    <location>
        <begin position="501"/>
        <end position="560"/>
    </location>
</feature>
<organism evidence="15 16">
    <name type="scientific">Pan troglodytes</name>
    <name type="common">Chimpanzee</name>
    <dbReference type="NCBI Taxonomy" id="9598"/>
    <lineage>
        <taxon>Eukaryota</taxon>
        <taxon>Metazoa</taxon>
        <taxon>Chordata</taxon>
        <taxon>Craniata</taxon>
        <taxon>Vertebrata</taxon>
        <taxon>Euteleostomi</taxon>
        <taxon>Mammalia</taxon>
        <taxon>Eutheria</taxon>
        <taxon>Euarchontoglires</taxon>
        <taxon>Primates</taxon>
        <taxon>Haplorrhini</taxon>
        <taxon>Catarrhini</taxon>
        <taxon>Hominidae</taxon>
        <taxon>Pan</taxon>
    </lineage>
</organism>
<feature type="region of interest" description="Disordered" evidence="11">
    <location>
        <begin position="936"/>
        <end position="984"/>
    </location>
</feature>
<feature type="domain" description="HTH myb-type" evidence="14">
    <location>
        <begin position="396"/>
        <end position="451"/>
    </location>
</feature>
<comment type="function">
    <text evidence="7">Part of the SNAPc complex required for the transcription of both RNA polymerase II and III small-nuclear RNA genes. Binds to the proximal sequence element (PSE), a non-TATA-box basal promoter element common to these 2 types of genes. Recruits TBP and BRF2 to the U6 snRNA TATA box.</text>
</comment>
<feature type="domain" description="Myb-like" evidence="12">
    <location>
        <begin position="448"/>
        <end position="499"/>
    </location>
</feature>
<accession>A0A2J8N9W3</accession>
<evidence type="ECO:0000256" key="9">
    <source>
        <dbReference type="ARBA" id="ARBA00079701"/>
    </source>
</evidence>
<evidence type="ECO:0000256" key="11">
    <source>
        <dbReference type="SAM" id="MobiDB-lite"/>
    </source>
</evidence>
<dbReference type="PANTHER" id="PTHR46621:SF1">
    <property type="entry name" value="SNRNA-ACTIVATING PROTEIN COMPLEX SUBUNIT 4"/>
    <property type="match status" value="1"/>
</dbReference>
<feature type="region of interest" description="Disordered" evidence="11">
    <location>
        <begin position="998"/>
        <end position="1048"/>
    </location>
</feature>
<evidence type="ECO:0000259" key="13">
    <source>
        <dbReference type="PROSITE" id="PS51293"/>
    </source>
</evidence>
<keyword evidence="5" id="KW-0804">Transcription</keyword>
<feature type="region of interest" description="Disordered" evidence="11">
    <location>
        <begin position="688"/>
        <end position="713"/>
    </location>
</feature>
<dbReference type="SUPFAM" id="SSF46689">
    <property type="entry name" value="Homeodomain-like"/>
    <property type="match status" value="3"/>
</dbReference>
<dbReference type="SMART" id="SM00717">
    <property type="entry name" value="SANT"/>
    <property type="match status" value="5"/>
</dbReference>
<dbReference type="InterPro" id="IPR009057">
    <property type="entry name" value="Homeodomain-like_sf"/>
</dbReference>
<feature type="domain" description="HTH myb-type" evidence="14">
    <location>
        <begin position="289"/>
        <end position="345"/>
    </location>
</feature>
<evidence type="ECO:0000256" key="1">
    <source>
        <dbReference type="ARBA" id="ARBA00022553"/>
    </source>
</evidence>
<evidence type="ECO:0000259" key="14">
    <source>
        <dbReference type="PROSITE" id="PS51294"/>
    </source>
</evidence>
<keyword evidence="10" id="KW-0175">Coiled coil</keyword>
<gene>
    <name evidence="15" type="ORF">CK820_G0012025</name>
</gene>
<feature type="domain" description="SANT" evidence="13">
    <location>
        <begin position="404"/>
        <end position="445"/>
    </location>
</feature>
<feature type="compositionally biased region" description="Polar residues" evidence="11">
    <location>
        <begin position="1017"/>
        <end position="1032"/>
    </location>
</feature>
<dbReference type="InterPro" id="IPR001005">
    <property type="entry name" value="SANT/Myb"/>
</dbReference>
<dbReference type="EMBL" id="NBAG03000232">
    <property type="protein sequence ID" value="PNI68566.1"/>
    <property type="molecule type" value="Genomic_DNA"/>
</dbReference>
<proteinExistence type="predicted"/>
<sequence>MDVDAEREKITQEIKELERILDPSSSGSHVEISESSLESDSEADSPPSEDLDPADPPISEEERWGEASNDEDDPKDKTLPEDPETCLQLNMVYQEVIQEKLAEANLLLAQNREQQEELMRDLAGSKGTKVKDGKSLPPSTYMGHFMKPYFKDKVTGVGPPANEDTREKAAQGIKAFEELLVTKWKNWEKALLRKSVVSDRLQRLLQPKLLKLEYLHQKQSKVSSELERQALEKQGREAEKEIQDINQLPEEALLGNRLDSHDWEKISNINFEGSRSAEEIRKFWQNSEHPSINKQEWSREEEERLQAIAAAHGHLEWQKIAEELGTSRSAFQCLQKFQQHNKALKRKEWTEEEDRMLTQLVQEMRVGSHIPYRRIVYYMEGRDSMQLIYRWTKSLDPGLKKGYWAPEEDAKLLQAVAKYGEQDWFKIREEVPGRSDAQCRDRYLRRLHFSLKKGRWNLKEEEQLIELIEKYGVGHWAKIASELPHRSGSQCLSKWKIMMGKKQGLRRRRRRARHSVRWSSSSSSSSGSGSSGGGSSSSSSSSSEEDEPEPEQAQAGEGDRALLSPQYMVPDMDLWVPARQSTSQPWRGGAGAWLGGPAASLSPPKGSSASQGGSKEASTTAAAPGEETSPVQVPARAHGPVPRAAQASHSADTRLAGAEKQALEGGRRLLTVPVETVLRVLRANTAARSCTQKEQLRQPPLPTSSPGVSSGDSVARSHVQWLRHRATQSGQRRWRHALHRRLLNRRLLLAVTPWVGDVVVPCTQASQRPAIVQTHADGLREQLQQARLASTPVFTLFTQLFQIDTAGCLEVVRERKALPPRLPQAGARDPPVHLLQASSSAQSTPGHLFPNVPAQEASKSASHKGSRRLASSRVERTLPQASPLAPTGPRPKPKTVSELLQEKRLQEARAREATRGPVVLPSQLLVSSPVILQPPLPHTPHGRPAPGPTVLNVPLSGPGAPAAAKPGTSGSWQEAGTSAKDKRLSTMQALPLAPAFTEAEGTAPAASQAPALGPGQISVSCPESGLGQSQAPAASRKQGLPEAPPFLPAAPSPTLLPVQPLSLTHIGGPHVATSIPLPVTWVLTAQGLLPVPVPAVVSLPRPAGTPGPAGLLATLLPPLTEAQAAQGPRAPALSSSWQPPANMNREPEPSCRTDTPAPPMHVLSQSPAEVAGSVAFVPGEAQVAREIPEPRMSSHADPPEAEPPWSGRLPAFGGVIPASEPRGTPGSPSGTQEPRGPLGLEKPPLPQPGPEKGVLNLEKPPLPQPGPEKGALDLEKPPLPQPGPEKGALDLGLLSQEGEAATQQWLGGQRGVRVPLLGSRLPYQPPALCSLRALSGLLLHKKALEHKATSLVVGGEAERPAGALQASLGLVRGQLQDNPAYLLLRARFLAAFTLPALLATLAPHGVRTTLSVPSRVGSESEDEDLSELELADRDGQPGCATATCPIQGAPDSGKCCASSCLDASNDPDDLDVLRTRHARHTRKRRRLV</sequence>
<feature type="domain" description="HTH myb-type" evidence="14">
    <location>
        <begin position="452"/>
        <end position="503"/>
    </location>
</feature>
<feature type="compositionally biased region" description="Low complexity" evidence="11">
    <location>
        <begin position="24"/>
        <end position="36"/>
    </location>
</feature>
<evidence type="ECO:0000313" key="16">
    <source>
        <dbReference type="Proteomes" id="UP000236370"/>
    </source>
</evidence>
<dbReference type="PROSITE" id="PS50090">
    <property type="entry name" value="MYB_LIKE"/>
    <property type="match status" value="4"/>
</dbReference>
<dbReference type="STRING" id="9598.ENSPTRP00000036908"/>
<keyword evidence="1" id="KW-0597">Phosphoprotein</keyword>
<evidence type="ECO:0000256" key="3">
    <source>
        <dbReference type="ARBA" id="ARBA00023015"/>
    </source>
</evidence>
<feature type="compositionally biased region" description="Basic residues" evidence="11">
    <location>
        <begin position="503"/>
        <end position="516"/>
    </location>
</feature>
<feature type="compositionally biased region" description="Low complexity" evidence="11">
    <location>
        <begin position="954"/>
        <end position="971"/>
    </location>
</feature>
<dbReference type="GO" id="GO:0003677">
    <property type="term" value="F:DNA binding"/>
    <property type="evidence" value="ECO:0007669"/>
    <property type="project" value="UniProtKB-KW"/>
</dbReference>
<feature type="compositionally biased region" description="Low complexity" evidence="11">
    <location>
        <begin position="519"/>
        <end position="528"/>
    </location>
</feature>
<feature type="compositionally biased region" description="Acidic residues" evidence="11">
    <location>
        <begin position="37"/>
        <end position="53"/>
    </location>
</feature>
<dbReference type="InterPro" id="IPR017884">
    <property type="entry name" value="SANT_dom"/>
</dbReference>
<dbReference type="Proteomes" id="UP000236370">
    <property type="component" value="Unassembled WGS sequence"/>
</dbReference>
<dbReference type="FunFam" id="1.10.10.60:FF:000393">
    <property type="entry name" value="Small nuclear RNA activating complex polypeptide 4"/>
    <property type="match status" value="1"/>
</dbReference>
<evidence type="ECO:0000256" key="5">
    <source>
        <dbReference type="ARBA" id="ARBA00023163"/>
    </source>
</evidence>
<feature type="coiled-coil region" evidence="10">
    <location>
        <begin position="221"/>
        <end position="248"/>
    </location>
</feature>
<feature type="compositionally biased region" description="Pro residues" evidence="11">
    <location>
        <begin position="936"/>
        <end position="947"/>
    </location>
</feature>
<feature type="region of interest" description="Disordered" evidence="11">
    <location>
        <begin position="1123"/>
        <end position="1157"/>
    </location>
</feature>
<feature type="domain" description="SANT" evidence="13">
    <location>
        <begin position="451"/>
        <end position="500"/>
    </location>
</feature>
<evidence type="ECO:0000313" key="15">
    <source>
        <dbReference type="EMBL" id="PNI68566.1"/>
    </source>
</evidence>
<evidence type="ECO:0000256" key="6">
    <source>
        <dbReference type="ARBA" id="ARBA00023242"/>
    </source>
</evidence>
<dbReference type="Gene3D" id="1.10.10.60">
    <property type="entry name" value="Homeodomain-like"/>
    <property type="match status" value="4"/>
</dbReference>
<evidence type="ECO:0000256" key="10">
    <source>
        <dbReference type="SAM" id="Coils"/>
    </source>
</evidence>
<feature type="region of interest" description="Disordered" evidence="11">
    <location>
        <begin position="837"/>
        <end position="897"/>
    </location>
</feature>
<dbReference type="FunFam" id="1.10.10.60:FF:000314">
    <property type="entry name" value="Small nuclear RNA-activating complex, polypeptide 4"/>
    <property type="match status" value="1"/>
</dbReference>
<dbReference type="CDD" id="cd00167">
    <property type="entry name" value="SANT"/>
    <property type="match status" value="2"/>
</dbReference>
<evidence type="ECO:0000259" key="12">
    <source>
        <dbReference type="PROSITE" id="PS50090"/>
    </source>
</evidence>
<dbReference type="PROSITE" id="PS51294">
    <property type="entry name" value="HTH_MYB"/>
    <property type="match status" value="3"/>
</dbReference>
<dbReference type="InterPro" id="IPR017930">
    <property type="entry name" value="Myb_dom"/>
</dbReference>
<keyword evidence="2" id="KW-0677">Repeat</keyword>
<dbReference type="FunFam" id="1.10.10.60:FF:000321">
    <property type="entry name" value="Small nuclear RNA-activating complex, polypeptide 4"/>
    <property type="match status" value="1"/>
</dbReference>
<name>A0A2J8N9W3_PANTR</name>
<reference evidence="15 16" key="1">
    <citation type="submission" date="2017-12" db="EMBL/GenBank/DDBJ databases">
        <title>High-resolution comparative analysis of great ape genomes.</title>
        <authorList>
            <person name="Pollen A."/>
            <person name="Hastie A."/>
            <person name="Hormozdiari F."/>
            <person name="Dougherty M."/>
            <person name="Liu R."/>
            <person name="Chaisson M."/>
            <person name="Hoppe E."/>
            <person name="Hill C."/>
            <person name="Pang A."/>
            <person name="Hillier L."/>
            <person name="Baker C."/>
            <person name="Armstrong J."/>
            <person name="Shendure J."/>
            <person name="Paten B."/>
            <person name="Wilson R."/>
            <person name="Chao H."/>
            <person name="Schneider V."/>
            <person name="Ventura M."/>
            <person name="Kronenberg Z."/>
            <person name="Murali S."/>
            <person name="Gordon D."/>
            <person name="Cantsilieris S."/>
            <person name="Munson K."/>
            <person name="Nelson B."/>
            <person name="Raja A."/>
            <person name="Underwood J."/>
            <person name="Diekhans M."/>
            <person name="Fiddes I."/>
            <person name="Haussler D."/>
            <person name="Eichler E."/>
        </authorList>
    </citation>
    <scope>NUCLEOTIDE SEQUENCE [LARGE SCALE GENOMIC DNA]</scope>
    <source>
        <strain evidence="15">Yerkes chimp pedigree #C0471</strain>
    </source>
</reference>